<evidence type="ECO:0000313" key="7">
    <source>
        <dbReference type="EMBL" id="MEQ6290183.1"/>
    </source>
</evidence>
<keyword evidence="4" id="KW-0234">DNA repair</keyword>
<name>A0ABV1M1R9_9NEIS</name>
<feature type="domain" description="DNA-3-methyladenine glycosylase AlkA N-terminal" evidence="6">
    <location>
        <begin position="6"/>
        <end position="124"/>
    </location>
</feature>
<feature type="domain" description="HhH-GPD" evidence="5">
    <location>
        <begin position="134"/>
        <end position="296"/>
    </location>
</feature>
<dbReference type="EMBL" id="JBEFLD010000003">
    <property type="protein sequence ID" value="MEQ6290183.1"/>
    <property type="molecule type" value="Genomic_DNA"/>
</dbReference>
<dbReference type="InterPro" id="IPR037046">
    <property type="entry name" value="AlkA_N_sf"/>
</dbReference>
<dbReference type="EC" id="3.2.2.21" evidence="2"/>
<evidence type="ECO:0000256" key="2">
    <source>
        <dbReference type="ARBA" id="ARBA00012000"/>
    </source>
</evidence>
<dbReference type="InterPro" id="IPR011257">
    <property type="entry name" value="DNA_glycosylase"/>
</dbReference>
<dbReference type="SMART" id="SM00478">
    <property type="entry name" value="ENDO3c"/>
    <property type="match status" value="1"/>
</dbReference>
<proteinExistence type="predicted"/>
<dbReference type="InterPro" id="IPR010316">
    <property type="entry name" value="AlkA_N"/>
</dbReference>
<evidence type="ECO:0000259" key="6">
    <source>
        <dbReference type="SMART" id="SM01009"/>
    </source>
</evidence>
<dbReference type="SMART" id="SM01009">
    <property type="entry name" value="AlkA_N"/>
    <property type="match status" value="1"/>
</dbReference>
<dbReference type="RefSeq" id="WP_349585450.1">
    <property type="nucleotide sequence ID" value="NZ_JBEFLD010000003.1"/>
</dbReference>
<dbReference type="CDD" id="cd00056">
    <property type="entry name" value="ENDO3c"/>
    <property type="match status" value="1"/>
</dbReference>
<evidence type="ECO:0000256" key="1">
    <source>
        <dbReference type="ARBA" id="ARBA00000086"/>
    </source>
</evidence>
<reference evidence="7" key="1">
    <citation type="submission" date="2024-06" db="EMBL/GenBank/DDBJ databases">
        <title>Genome sequence of Vogesella sp. MAHUQ-64.</title>
        <authorList>
            <person name="Huq M.A."/>
        </authorList>
    </citation>
    <scope>NUCLEOTIDE SEQUENCE</scope>
    <source>
        <strain evidence="7">MAHUQ-64</strain>
    </source>
</reference>
<dbReference type="PANTHER" id="PTHR43003:SF13">
    <property type="entry name" value="DNA-3-METHYLADENINE GLYCOSYLASE 2"/>
    <property type="match status" value="1"/>
</dbReference>
<comment type="caution">
    <text evidence="7">The sequence shown here is derived from an EMBL/GenBank/DDBJ whole genome shotgun (WGS) entry which is preliminary data.</text>
</comment>
<keyword evidence="3" id="KW-0227">DNA damage</keyword>
<dbReference type="PANTHER" id="PTHR43003">
    <property type="entry name" value="DNA-3-METHYLADENINE GLYCOSYLASE"/>
    <property type="match status" value="1"/>
</dbReference>
<organism evidence="7 8">
    <name type="scientific">Vogesella oryzagri</name>
    <dbReference type="NCBI Taxonomy" id="3160864"/>
    <lineage>
        <taxon>Bacteria</taxon>
        <taxon>Pseudomonadati</taxon>
        <taxon>Pseudomonadota</taxon>
        <taxon>Betaproteobacteria</taxon>
        <taxon>Neisseriales</taxon>
        <taxon>Chromobacteriaceae</taxon>
        <taxon>Vogesella</taxon>
    </lineage>
</organism>
<dbReference type="Pfam" id="PF00730">
    <property type="entry name" value="HhH-GPD"/>
    <property type="match status" value="1"/>
</dbReference>
<dbReference type="Pfam" id="PF06029">
    <property type="entry name" value="AlkA_N"/>
    <property type="match status" value="1"/>
</dbReference>
<dbReference type="InterPro" id="IPR051912">
    <property type="entry name" value="Alkylbase_DNA_Glycosylase/TA"/>
</dbReference>
<gene>
    <name evidence="7" type="ORF">ABNW52_06085</name>
</gene>
<accession>A0ABV1M1R9</accession>
<evidence type="ECO:0000256" key="4">
    <source>
        <dbReference type="ARBA" id="ARBA00023204"/>
    </source>
</evidence>
<dbReference type="Proteomes" id="UP001433638">
    <property type="component" value="Unassembled WGS sequence"/>
</dbReference>
<evidence type="ECO:0000313" key="8">
    <source>
        <dbReference type="Proteomes" id="UP001433638"/>
    </source>
</evidence>
<sequence length="300" mass="32138">MSTTLHCQLPLPANFRAAGFFDFHRRDAQQVAERVLAHTLEKGLLWHGQPALLRISLQPEGAAASLLLDSGSHADDAARLTGCVRHMLGLTQPVAEFEAALAGHPQLGPLLARQSGLRVPQTASAFEALAWAIIGQQISVAAAVAIRRRFILAAGRQHSSGLYCLPDADCVAGMDEATLRAAGLTQGKAQTLLRLAAEVASGRLPLAAWQQAPDAAAIGSQLAAIRGIGPWTISYALLRGFAWLDGSLHGDVAVRRNLQRLLQREDKLSAPETERWLAEFAPWRALVAAHLWALQAGDGY</sequence>
<keyword evidence="8" id="KW-1185">Reference proteome</keyword>
<dbReference type="Gene3D" id="1.10.340.30">
    <property type="entry name" value="Hypothetical protein, domain 2"/>
    <property type="match status" value="1"/>
</dbReference>
<evidence type="ECO:0000259" key="5">
    <source>
        <dbReference type="SMART" id="SM00478"/>
    </source>
</evidence>
<evidence type="ECO:0000256" key="3">
    <source>
        <dbReference type="ARBA" id="ARBA00022763"/>
    </source>
</evidence>
<dbReference type="Gene3D" id="1.10.1670.40">
    <property type="match status" value="1"/>
</dbReference>
<dbReference type="InterPro" id="IPR003265">
    <property type="entry name" value="HhH-GPD_domain"/>
</dbReference>
<protein>
    <recommendedName>
        <fullName evidence="2">DNA-3-methyladenine glycosylase II</fullName>
        <ecNumber evidence="2">3.2.2.21</ecNumber>
    </recommendedName>
</protein>
<dbReference type="Gene3D" id="3.30.310.20">
    <property type="entry name" value="DNA-3-methyladenine glycosylase AlkA, N-terminal domain"/>
    <property type="match status" value="1"/>
</dbReference>
<comment type="catalytic activity">
    <reaction evidence="1">
        <text>Hydrolysis of alkylated DNA, releasing 3-methyladenine, 3-methylguanine, 7-methylguanine and 7-methyladenine.</text>
        <dbReference type="EC" id="3.2.2.21"/>
    </reaction>
</comment>
<dbReference type="SUPFAM" id="SSF48150">
    <property type="entry name" value="DNA-glycosylase"/>
    <property type="match status" value="1"/>
</dbReference>